<dbReference type="AlphaFoldDB" id="A0A4Q9HSB4"/>
<protein>
    <submittedName>
        <fullName evidence="2">Uncharacterized protein</fullName>
    </submittedName>
</protein>
<dbReference type="RefSeq" id="WP_131124293.1">
    <property type="nucleotide sequence ID" value="NZ_SIXH01000183.1"/>
</dbReference>
<name>A0A4Q9HSB4_STRKA</name>
<dbReference type="EMBL" id="SIXH01000183">
    <property type="protein sequence ID" value="TBO57897.1"/>
    <property type="molecule type" value="Genomic_DNA"/>
</dbReference>
<gene>
    <name evidence="2" type="ORF">EYS09_20335</name>
</gene>
<feature type="region of interest" description="Disordered" evidence="1">
    <location>
        <begin position="42"/>
        <end position="67"/>
    </location>
</feature>
<proteinExistence type="predicted"/>
<evidence type="ECO:0000313" key="2">
    <source>
        <dbReference type="EMBL" id="TBO57897.1"/>
    </source>
</evidence>
<accession>A0A4Q9HSB4</accession>
<dbReference type="Proteomes" id="UP000292452">
    <property type="component" value="Unassembled WGS sequence"/>
</dbReference>
<evidence type="ECO:0000313" key="3">
    <source>
        <dbReference type="Proteomes" id="UP000292452"/>
    </source>
</evidence>
<evidence type="ECO:0000256" key="1">
    <source>
        <dbReference type="SAM" id="MobiDB-lite"/>
    </source>
</evidence>
<reference evidence="2 3" key="1">
    <citation type="submission" date="2019-02" db="EMBL/GenBank/DDBJ databases">
        <title>Draft Genome Sequence of Streptomyces sp. AM-2504, identified by 16S rRNA comparative analysis as a Streptomyces Kasugaensis strain.</title>
        <authorList>
            <person name="Napolioni V."/>
            <person name="Giuliodori A.M."/>
            <person name="Spurio R."/>
            <person name="Fabbretti A."/>
        </authorList>
    </citation>
    <scope>NUCLEOTIDE SEQUENCE [LARGE SCALE GENOMIC DNA]</scope>
    <source>
        <strain evidence="2 3">AM-2504</strain>
    </source>
</reference>
<comment type="caution">
    <text evidence="2">The sequence shown here is derived from an EMBL/GenBank/DDBJ whole genome shotgun (WGS) entry which is preliminary data.</text>
</comment>
<organism evidence="2 3">
    <name type="scientific">Streptomyces kasugaensis</name>
    <dbReference type="NCBI Taxonomy" id="1946"/>
    <lineage>
        <taxon>Bacteria</taxon>
        <taxon>Bacillati</taxon>
        <taxon>Actinomycetota</taxon>
        <taxon>Actinomycetes</taxon>
        <taxon>Kitasatosporales</taxon>
        <taxon>Streptomycetaceae</taxon>
        <taxon>Streptomyces</taxon>
    </lineage>
</organism>
<keyword evidence="3" id="KW-1185">Reference proteome</keyword>
<sequence>MPLQEGGLRRDGLYGFLSRFPSRDLVGLGISHVETAIVSRATERTPAPVQPVPGGQGRVNAATKGDN</sequence>